<dbReference type="EMBL" id="CP017599">
    <property type="protein sequence ID" value="AOX04230.1"/>
    <property type="molecule type" value="Genomic_DNA"/>
</dbReference>
<evidence type="ECO:0000313" key="1">
    <source>
        <dbReference type="EMBL" id="AOX04230.1"/>
    </source>
</evidence>
<dbReference type="Proteomes" id="UP000177870">
    <property type="component" value="Chromosome"/>
</dbReference>
<dbReference type="OrthoDB" id="518124at2"/>
<dbReference type="STRING" id="1458985.BJP34_10040"/>
<dbReference type="KEGG" id="mpro:BJP34_10040"/>
<sequence length="227" mass="25980">MADVQKHYQIKYEEGTFIVSQDTDPPEIFLKDLEFYKETIDVFSSEASRSEIIISPLLRELYKKYYQTYAFWIQKSIFYDQVLSGTPDYIFSTKSELGKTVLEKPLVIILDAVAHGGNPQDRAASLIEAKKNDFQQGWGQCLAELVASQKILGALSVGELNSPRVAPQDLQRPIYGIVTDGNLWQFGRLQRDIFTQNIENFTIDKLSRLYGALDYLILLTENYTNNE</sequence>
<accession>A0A1D8U2W8</accession>
<reference evidence="2" key="1">
    <citation type="submission" date="2016-10" db="EMBL/GenBank/DDBJ databases">
        <title>Comparative genomics uncovers the prolific and rare metabolic potential of the cyanobacterial genus Moorea.</title>
        <authorList>
            <person name="Leao T."/>
            <person name="Castelao G."/>
            <person name="Korobeynikov A."/>
            <person name="Monroe E.A."/>
            <person name="Podell S."/>
            <person name="Glukhov E."/>
            <person name="Allen E."/>
            <person name="Gerwick W.H."/>
            <person name="Gerwick L."/>
        </authorList>
    </citation>
    <scope>NUCLEOTIDE SEQUENCE [LARGE SCALE GENOMIC DNA]</scope>
    <source>
        <strain evidence="2">PAL-8-15-08-1</strain>
    </source>
</reference>
<dbReference type="AlphaFoldDB" id="A0A1D8U2W8"/>
<organism evidence="1 2">
    <name type="scientific">Moorena producens PAL-8-15-08-1</name>
    <dbReference type="NCBI Taxonomy" id="1458985"/>
    <lineage>
        <taxon>Bacteria</taxon>
        <taxon>Bacillati</taxon>
        <taxon>Cyanobacteriota</taxon>
        <taxon>Cyanophyceae</taxon>
        <taxon>Coleofasciculales</taxon>
        <taxon>Coleofasciculaceae</taxon>
        <taxon>Moorena</taxon>
    </lineage>
</organism>
<proteinExistence type="predicted"/>
<protein>
    <submittedName>
        <fullName evidence="1">Uncharacterized protein</fullName>
    </submittedName>
</protein>
<evidence type="ECO:0000313" key="2">
    <source>
        <dbReference type="Proteomes" id="UP000177870"/>
    </source>
</evidence>
<name>A0A1D8U2W8_9CYAN</name>
<gene>
    <name evidence="1" type="ORF">BJP34_10040</name>
</gene>